<dbReference type="GO" id="GO:0046872">
    <property type="term" value="F:metal ion binding"/>
    <property type="evidence" value="ECO:0007669"/>
    <property type="project" value="InterPro"/>
</dbReference>
<reference evidence="7 8" key="1">
    <citation type="journal article" date="2010" name="DNA Res.">
        <title>Bacterial lifestyle in a deep-sea hydrothermal vent chimney revealed by the genome sequence of the thermophilic bacterium Deferribacter desulfuricans SSM1.</title>
        <authorList>
            <person name="Takaki Y."/>
            <person name="Shimamura S."/>
            <person name="Nakagawa S."/>
            <person name="Fukuhara Y."/>
            <person name="Horikawa H."/>
            <person name="Ankai A."/>
            <person name="Harada T."/>
            <person name="Hosoyama A."/>
            <person name="Oguchi A."/>
            <person name="Fukui S."/>
            <person name="Fujita N."/>
            <person name="Takami H."/>
            <person name="Takai K."/>
        </authorList>
    </citation>
    <scope>NUCLEOTIDE SEQUENCE [LARGE SCALE GENOMIC DNA]</scope>
    <source>
        <strain evidence="8">DSM 14783 / JCM 11476 / NBRC 101012 / SSM1</strain>
    </source>
</reference>
<evidence type="ECO:0000256" key="4">
    <source>
        <dbReference type="SAM" id="SignalP"/>
    </source>
</evidence>
<dbReference type="GO" id="GO:0004222">
    <property type="term" value="F:metalloendopeptidase activity"/>
    <property type="evidence" value="ECO:0007669"/>
    <property type="project" value="InterPro"/>
</dbReference>
<feature type="domain" description="Peptidase M16 N-terminal" evidence="5">
    <location>
        <begin position="35"/>
        <end position="178"/>
    </location>
</feature>
<evidence type="ECO:0000259" key="5">
    <source>
        <dbReference type="Pfam" id="PF00675"/>
    </source>
</evidence>
<proteinExistence type="inferred from homology"/>
<comment type="cofactor">
    <cofactor evidence="1">
        <name>Zn(2+)</name>
        <dbReference type="ChEBI" id="CHEBI:29105"/>
    </cofactor>
</comment>
<dbReference type="GO" id="GO:0006508">
    <property type="term" value="P:proteolysis"/>
    <property type="evidence" value="ECO:0007669"/>
    <property type="project" value="InterPro"/>
</dbReference>
<dbReference type="AlphaFoldDB" id="D3PBL7"/>
<dbReference type="Gene3D" id="3.30.830.10">
    <property type="entry name" value="Metalloenzyme, LuxS/M16 peptidase-like"/>
    <property type="match status" value="2"/>
</dbReference>
<evidence type="ECO:0000256" key="2">
    <source>
        <dbReference type="ARBA" id="ARBA00007261"/>
    </source>
</evidence>
<dbReference type="PANTHER" id="PTHR11851">
    <property type="entry name" value="METALLOPROTEASE"/>
    <property type="match status" value="1"/>
</dbReference>
<keyword evidence="4" id="KW-0732">Signal</keyword>
<comment type="similarity">
    <text evidence="2 3">Belongs to the peptidase M16 family.</text>
</comment>
<dbReference type="InterPro" id="IPR011765">
    <property type="entry name" value="Pept_M16_N"/>
</dbReference>
<dbReference type="InterPro" id="IPR001431">
    <property type="entry name" value="Pept_M16_Zn_BS"/>
</dbReference>
<feature type="signal peptide" evidence="4">
    <location>
        <begin position="1"/>
        <end position="20"/>
    </location>
</feature>
<feature type="chain" id="PRO_5003048268" evidence="4">
    <location>
        <begin position="21"/>
        <end position="430"/>
    </location>
</feature>
<gene>
    <name evidence="7" type="ordered locus">DEFDS_0496</name>
</gene>
<evidence type="ECO:0000259" key="6">
    <source>
        <dbReference type="Pfam" id="PF05193"/>
    </source>
</evidence>
<dbReference type="InterPro" id="IPR011249">
    <property type="entry name" value="Metalloenz_LuxS/M16"/>
</dbReference>
<evidence type="ECO:0000313" key="8">
    <source>
        <dbReference type="Proteomes" id="UP000001520"/>
    </source>
</evidence>
<dbReference type="eggNOG" id="COG0612">
    <property type="taxonomic scope" value="Bacteria"/>
</dbReference>
<dbReference type="OrthoDB" id="9811314at2"/>
<organism evidence="7 8">
    <name type="scientific">Deferribacter desulfuricans (strain DSM 14783 / JCM 11476 / NBRC 101012 / SSM1)</name>
    <dbReference type="NCBI Taxonomy" id="639282"/>
    <lineage>
        <taxon>Bacteria</taxon>
        <taxon>Pseudomonadati</taxon>
        <taxon>Deferribacterota</taxon>
        <taxon>Deferribacteres</taxon>
        <taxon>Deferribacterales</taxon>
        <taxon>Deferribacteraceae</taxon>
        <taxon>Deferribacter</taxon>
    </lineage>
</organism>
<dbReference type="Pfam" id="PF00675">
    <property type="entry name" value="Peptidase_M16"/>
    <property type="match status" value="1"/>
</dbReference>
<dbReference type="Proteomes" id="UP000001520">
    <property type="component" value="Chromosome"/>
</dbReference>
<evidence type="ECO:0000256" key="3">
    <source>
        <dbReference type="RuleBase" id="RU004447"/>
    </source>
</evidence>
<dbReference type="PROSITE" id="PS00143">
    <property type="entry name" value="INSULINASE"/>
    <property type="match status" value="1"/>
</dbReference>
<sequence length="430" mass="49698">MKFFIKLMIILLCFGGVSLATTEFKLKNGVNVVFKQVDGVKIVSIQLWMKTGSRNENEKNNGIAHFLEHMVFKGTEKYKPSQIDEIVESNGGQMNAATSKDYTFYYITIPSKNAEVAFDVISEMVFKAKFLPEEIEKEKPVVIQEIKRKYDSPTYDMWVELSKNLYKNTTYAMEVIGTEDNVKSFTRETLFDYYNHFYHPENMTLVVVGDLSQAEVKKLAEKYFNKTKEVKSGKQIIFKPTILQKNIEKTFYKNVNQAYVAISYKAFPLTSDKIYAAEVLTEILSGGEFSLLNQKLKYEKSLVTSVFGGYMGLKYDGSFTFYFTSAPNKQKEAEKELFSLIKELKDGNLITKNDIEKAKNRLISQFLFQHEKVSSEANDIGYSYTHDIKNYYKDYEKNIERITLHDIKELAKHIFSGHYVLVKTLPEESK</sequence>
<feature type="domain" description="Peptidase M16 C-terminal" evidence="6">
    <location>
        <begin position="184"/>
        <end position="362"/>
    </location>
</feature>
<evidence type="ECO:0000256" key="1">
    <source>
        <dbReference type="ARBA" id="ARBA00001947"/>
    </source>
</evidence>
<protein>
    <submittedName>
        <fullName evidence="7">Peptidase, M16 family</fullName>
    </submittedName>
</protein>
<dbReference type="InterPro" id="IPR007863">
    <property type="entry name" value="Peptidase_M16_C"/>
</dbReference>
<dbReference type="KEGG" id="ddf:DEFDS_0496"/>
<dbReference type="PANTHER" id="PTHR11851:SF49">
    <property type="entry name" value="MITOCHONDRIAL-PROCESSING PEPTIDASE SUBUNIT ALPHA"/>
    <property type="match status" value="1"/>
</dbReference>
<evidence type="ECO:0000313" key="7">
    <source>
        <dbReference type="EMBL" id="BAI79990.1"/>
    </source>
</evidence>
<accession>D3PBL7</accession>
<dbReference type="STRING" id="639282.DEFDS_0496"/>
<keyword evidence="8" id="KW-1185">Reference proteome</keyword>
<dbReference type="HOGENOM" id="CLU_009902_3_0_0"/>
<dbReference type="RefSeq" id="WP_013007238.1">
    <property type="nucleotide sequence ID" value="NC_013939.1"/>
</dbReference>
<dbReference type="EMBL" id="AP011529">
    <property type="protein sequence ID" value="BAI79990.1"/>
    <property type="molecule type" value="Genomic_DNA"/>
</dbReference>
<dbReference type="InterPro" id="IPR050361">
    <property type="entry name" value="MPP/UQCRC_Complex"/>
</dbReference>
<name>D3PBL7_DEFDS</name>
<dbReference type="SUPFAM" id="SSF63411">
    <property type="entry name" value="LuxS/MPP-like metallohydrolase"/>
    <property type="match status" value="2"/>
</dbReference>
<dbReference type="Pfam" id="PF05193">
    <property type="entry name" value="Peptidase_M16_C"/>
    <property type="match status" value="1"/>
</dbReference>